<protein>
    <submittedName>
        <fullName evidence="3">Uncharacterized protein</fullName>
    </submittedName>
</protein>
<dbReference type="EMBL" id="QGKW02001660">
    <property type="protein sequence ID" value="KAF2579528.1"/>
    <property type="molecule type" value="Genomic_DNA"/>
</dbReference>
<accession>A0A8S9JBN3</accession>
<evidence type="ECO:0000313" key="4">
    <source>
        <dbReference type="Proteomes" id="UP000712281"/>
    </source>
</evidence>
<feature type="chain" id="PRO_5035782045" evidence="2">
    <location>
        <begin position="21"/>
        <end position="374"/>
    </location>
</feature>
<gene>
    <name evidence="3" type="ORF">F2Q68_00003626</name>
</gene>
<feature type="compositionally biased region" description="Low complexity" evidence="1">
    <location>
        <begin position="121"/>
        <end position="137"/>
    </location>
</feature>
<dbReference type="GO" id="GO:0005886">
    <property type="term" value="C:plasma membrane"/>
    <property type="evidence" value="ECO:0007669"/>
    <property type="project" value="InterPro"/>
</dbReference>
<evidence type="ECO:0000313" key="3">
    <source>
        <dbReference type="EMBL" id="KAF2579528.1"/>
    </source>
</evidence>
<organism evidence="3 4">
    <name type="scientific">Brassica cretica</name>
    <name type="common">Mustard</name>
    <dbReference type="NCBI Taxonomy" id="69181"/>
    <lineage>
        <taxon>Eukaryota</taxon>
        <taxon>Viridiplantae</taxon>
        <taxon>Streptophyta</taxon>
        <taxon>Embryophyta</taxon>
        <taxon>Tracheophyta</taxon>
        <taxon>Spermatophyta</taxon>
        <taxon>Magnoliopsida</taxon>
        <taxon>eudicotyledons</taxon>
        <taxon>Gunneridae</taxon>
        <taxon>Pentapetalae</taxon>
        <taxon>rosids</taxon>
        <taxon>malvids</taxon>
        <taxon>Brassicales</taxon>
        <taxon>Brassicaceae</taxon>
        <taxon>Brassiceae</taxon>
        <taxon>Brassica</taxon>
    </lineage>
</organism>
<comment type="caution">
    <text evidence="3">The sequence shown here is derived from an EMBL/GenBank/DDBJ whole genome shotgun (WGS) entry which is preliminary data.</text>
</comment>
<dbReference type="InterPro" id="IPR044981">
    <property type="entry name" value="AGP9/17/18"/>
</dbReference>
<feature type="compositionally biased region" description="Low complexity" evidence="1">
    <location>
        <begin position="146"/>
        <end position="158"/>
    </location>
</feature>
<evidence type="ECO:0000256" key="1">
    <source>
        <dbReference type="SAM" id="MobiDB-lite"/>
    </source>
</evidence>
<feature type="signal peptide" evidence="2">
    <location>
        <begin position="1"/>
        <end position="20"/>
    </location>
</feature>
<keyword evidence="2" id="KW-0732">Signal</keyword>
<dbReference type="PANTHER" id="PTHR37209">
    <property type="entry name" value="LYSINE-RICH ARABINOGALACTAN PROTEIN 17-RELATED"/>
    <property type="match status" value="1"/>
</dbReference>
<feature type="compositionally biased region" description="Pro residues" evidence="1">
    <location>
        <begin position="24"/>
        <end position="120"/>
    </location>
</feature>
<dbReference type="Proteomes" id="UP000712281">
    <property type="component" value="Unassembled WGS sequence"/>
</dbReference>
<proteinExistence type="predicted"/>
<name>A0A8S9JBN3_BRACR</name>
<feature type="region of interest" description="Disordered" evidence="1">
    <location>
        <begin position="19"/>
        <end position="159"/>
    </location>
</feature>
<dbReference type="AlphaFoldDB" id="A0A8S9JBN3"/>
<sequence length="374" mass="39185">MARQFAIVAICIVLIAGVGGQAPSSPPTTTPAPPTTTTPPPAATPPPVSAPPPVTTSPPPATTAPPPVASPPPATPPPVATPPPATPPPVASPPPATPPPVASPPPATPPPAPLASPPAQVPALAPTTPEAPSTSPSSSPPPPATDGPGPSVEGPGPSTDSNDQCYCICLEIFELEPWARGVQSHVSFVKWSKQDSFKLGTWICSRLVYDLSVGAFRSVFLAFVFMLILKHKYIAVEALAGEVRPALDAPAKAMPLVLDAQQSNPATVQQNMLGIFNVCIGNDKEASKLFQQFEANHYDLRSDAIVGLGADLEWRLISFGAPYMNRYGASFKFPDDEVIKSPSCLYGHDYTVDFEGSCKNCRLFWICCNISHIL</sequence>
<evidence type="ECO:0000256" key="2">
    <source>
        <dbReference type="SAM" id="SignalP"/>
    </source>
</evidence>
<reference evidence="3" key="1">
    <citation type="submission" date="2019-12" db="EMBL/GenBank/DDBJ databases">
        <title>Genome sequencing and annotation of Brassica cretica.</title>
        <authorList>
            <person name="Studholme D.J."/>
            <person name="Sarris P.F."/>
        </authorList>
    </citation>
    <scope>NUCLEOTIDE SEQUENCE</scope>
    <source>
        <strain evidence="3">PFS-001/15</strain>
        <tissue evidence="3">Leaf</tissue>
    </source>
</reference>
<dbReference type="PANTHER" id="PTHR37209:SF4">
    <property type="entry name" value="ARABINOGALACTAN PROTEIN"/>
    <property type="match status" value="1"/>
</dbReference>